<proteinExistence type="predicted"/>
<evidence type="ECO:0000313" key="2">
    <source>
        <dbReference type="EMBL" id="KDR63994.1"/>
    </source>
</evidence>
<feature type="region of interest" description="Disordered" evidence="1">
    <location>
        <begin position="1"/>
        <end position="23"/>
    </location>
</feature>
<evidence type="ECO:0000313" key="3">
    <source>
        <dbReference type="Proteomes" id="UP000027443"/>
    </source>
</evidence>
<protein>
    <submittedName>
        <fullName evidence="2">Uncharacterized protein</fullName>
    </submittedName>
</protein>
<feature type="region of interest" description="Disordered" evidence="1">
    <location>
        <begin position="36"/>
        <end position="84"/>
    </location>
</feature>
<gene>
    <name evidence="2" type="ORF">DC60_30820</name>
</gene>
<reference evidence="2 3" key="1">
    <citation type="submission" date="2014-03" db="EMBL/GenBank/DDBJ databases">
        <title>Genome Sequence of Streptomyces wadayamensis A23 strain, an endophytic actinobacteria from Citrus reticulata.</title>
        <authorList>
            <person name="de Oliveira L.G."/>
            <person name="Tormet G.D."/>
            <person name="Marcon J."/>
            <person name="Samborsky M."/>
            <person name="Araujo W.L."/>
            <person name="de Azevedo J.L."/>
        </authorList>
    </citation>
    <scope>NUCLEOTIDE SEQUENCE [LARGE SCALE GENOMIC DNA]</scope>
    <source>
        <strain evidence="2 3">A23</strain>
    </source>
</reference>
<sequence length="112" mass="11294">MVAAADAAAEEQVGEEGAARVEDDVVDVEGAALHHGALCQLHQDHDDGGQSDHPQQPHPAGDQDRQQQAEGEAEDEVAAGLLEPGEEGVVLGVAAQGVAGCEVGVDEVRGGG</sequence>
<dbReference type="EMBL" id="JHDU01000005">
    <property type="protein sequence ID" value="KDR63994.1"/>
    <property type="molecule type" value="Genomic_DNA"/>
</dbReference>
<dbReference type="Proteomes" id="UP000027443">
    <property type="component" value="Unassembled WGS sequence"/>
</dbReference>
<organism evidence="2 3">
    <name type="scientific">Streptomyces wadayamensis</name>
    <dbReference type="NCBI Taxonomy" id="141454"/>
    <lineage>
        <taxon>Bacteria</taxon>
        <taxon>Bacillati</taxon>
        <taxon>Actinomycetota</taxon>
        <taxon>Actinomycetes</taxon>
        <taxon>Kitasatosporales</taxon>
        <taxon>Streptomycetaceae</taxon>
        <taxon>Streptomyces</taxon>
    </lineage>
</organism>
<comment type="caution">
    <text evidence="2">The sequence shown here is derived from an EMBL/GenBank/DDBJ whole genome shotgun (WGS) entry which is preliminary data.</text>
</comment>
<name>A0ABR4SI07_9ACTN</name>
<keyword evidence="3" id="KW-1185">Reference proteome</keyword>
<accession>A0ABR4SI07</accession>
<evidence type="ECO:0000256" key="1">
    <source>
        <dbReference type="SAM" id="MobiDB-lite"/>
    </source>
</evidence>